<evidence type="ECO:0000256" key="1">
    <source>
        <dbReference type="SAM" id="MobiDB-lite"/>
    </source>
</evidence>
<feature type="region of interest" description="Disordered" evidence="1">
    <location>
        <begin position="123"/>
        <end position="188"/>
    </location>
</feature>
<evidence type="ECO:0000313" key="4">
    <source>
        <dbReference type="Proteomes" id="UP000298663"/>
    </source>
</evidence>
<proteinExistence type="predicted"/>
<name>A0A4U5MSN9_STECR</name>
<reference evidence="3 4" key="1">
    <citation type="journal article" date="2015" name="Genome Biol.">
        <title>Comparative genomics of Steinernema reveals deeply conserved gene regulatory networks.</title>
        <authorList>
            <person name="Dillman A.R."/>
            <person name="Macchietto M."/>
            <person name="Porter C.F."/>
            <person name="Rogers A."/>
            <person name="Williams B."/>
            <person name="Antoshechkin I."/>
            <person name="Lee M.M."/>
            <person name="Goodwin Z."/>
            <person name="Lu X."/>
            <person name="Lewis E.E."/>
            <person name="Goodrich-Blair H."/>
            <person name="Stock S.P."/>
            <person name="Adams B.J."/>
            <person name="Sternberg P.W."/>
            <person name="Mortazavi A."/>
        </authorList>
    </citation>
    <scope>NUCLEOTIDE SEQUENCE [LARGE SCALE GENOMIC DNA]</scope>
    <source>
        <strain evidence="3 4">ALL</strain>
    </source>
</reference>
<keyword evidence="2" id="KW-0732">Signal</keyword>
<sequence length="188" mass="21163">MSSRLYVLQILITTVIAQYFYVPQVPMVPQVRQTYYPIRMNCVNRCGQQRYRWNYRPSGEDSNANRIAHFEIESRTADKTNLGIAQPLPPPIQPLPNIKISFGTTTPPTPPPPVPLVTPVTPFSSLNATSTEAPKPEVKPEPATRKPDLPTPAPFTNDAENTPESTMFMRPTRRPIDVIRPPMSRSKL</sequence>
<dbReference type="Proteomes" id="UP000298663">
    <property type="component" value="Unassembled WGS sequence"/>
</dbReference>
<evidence type="ECO:0000256" key="2">
    <source>
        <dbReference type="SAM" id="SignalP"/>
    </source>
</evidence>
<gene>
    <name evidence="3" type="ORF">L596_019946</name>
</gene>
<accession>A0A4U5MSN9</accession>
<keyword evidence="4" id="KW-1185">Reference proteome</keyword>
<feature type="compositionally biased region" description="Basic and acidic residues" evidence="1">
    <location>
        <begin position="134"/>
        <end position="148"/>
    </location>
</feature>
<dbReference type="AlphaFoldDB" id="A0A4U5MSN9"/>
<comment type="caution">
    <text evidence="3">The sequence shown here is derived from an EMBL/GenBank/DDBJ whole genome shotgun (WGS) entry which is preliminary data.</text>
</comment>
<evidence type="ECO:0000313" key="3">
    <source>
        <dbReference type="EMBL" id="TKR72512.1"/>
    </source>
</evidence>
<organism evidence="3 4">
    <name type="scientific">Steinernema carpocapsae</name>
    <name type="common">Entomopathogenic nematode</name>
    <dbReference type="NCBI Taxonomy" id="34508"/>
    <lineage>
        <taxon>Eukaryota</taxon>
        <taxon>Metazoa</taxon>
        <taxon>Ecdysozoa</taxon>
        <taxon>Nematoda</taxon>
        <taxon>Chromadorea</taxon>
        <taxon>Rhabditida</taxon>
        <taxon>Tylenchina</taxon>
        <taxon>Panagrolaimomorpha</taxon>
        <taxon>Strongyloidoidea</taxon>
        <taxon>Steinernematidae</taxon>
        <taxon>Steinernema</taxon>
    </lineage>
</organism>
<feature type="signal peptide" evidence="2">
    <location>
        <begin position="1"/>
        <end position="17"/>
    </location>
</feature>
<reference evidence="3 4" key="2">
    <citation type="journal article" date="2019" name="G3 (Bethesda)">
        <title>Hybrid Assembly of the Genome of the Entomopathogenic Nematode Steinernema carpocapsae Identifies the X-Chromosome.</title>
        <authorList>
            <person name="Serra L."/>
            <person name="Macchietto M."/>
            <person name="Macias-Munoz A."/>
            <person name="McGill C.J."/>
            <person name="Rodriguez I.M."/>
            <person name="Rodriguez B."/>
            <person name="Murad R."/>
            <person name="Mortazavi A."/>
        </authorList>
    </citation>
    <scope>NUCLEOTIDE SEQUENCE [LARGE SCALE GENOMIC DNA]</scope>
    <source>
        <strain evidence="3 4">ALL</strain>
    </source>
</reference>
<dbReference type="EMBL" id="AZBU02000006">
    <property type="protein sequence ID" value="TKR72512.1"/>
    <property type="molecule type" value="Genomic_DNA"/>
</dbReference>
<feature type="chain" id="PRO_5020890799" evidence="2">
    <location>
        <begin position="18"/>
        <end position="188"/>
    </location>
</feature>
<protein>
    <submittedName>
        <fullName evidence="3">Uncharacterized protein</fullName>
    </submittedName>
</protein>